<dbReference type="Proteomes" id="UP000320672">
    <property type="component" value="Chromosome"/>
</dbReference>
<dbReference type="OrthoDB" id="9807041at2"/>
<dbReference type="InterPro" id="IPR036514">
    <property type="entry name" value="SGNH_hydro_sf"/>
</dbReference>
<dbReference type="EC" id="3.1.1.-" evidence="5"/>
<evidence type="ECO:0000313" key="6">
    <source>
        <dbReference type="Proteomes" id="UP000320672"/>
    </source>
</evidence>
<feature type="signal peptide" evidence="3">
    <location>
        <begin position="1"/>
        <end position="23"/>
    </location>
</feature>
<reference evidence="5 6" key="1">
    <citation type="submission" date="2019-02" db="EMBL/GenBank/DDBJ databases">
        <title>Deep-cultivation of Planctomycetes and their phenomic and genomic characterization uncovers novel biology.</title>
        <authorList>
            <person name="Wiegand S."/>
            <person name="Jogler M."/>
            <person name="Boedeker C."/>
            <person name="Pinto D."/>
            <person name="Vollmers J."/>
            <person name="Rivas-Marin E."/>
            <person name="Kohn T."/>
            <person name="Peeters S.H."/>
            <person name="Heuer A."/>
            <person name="Rast P."/>
            <person name="Oberbeckmann S."/>
            <person name="Bunk B."/>
            <person name="Jeske O."/>
            <person name="Meyerdierks A."/>
            <person name="Storesund J.E."/>
            <person name="Kallscheuer N."/>
            <person name="Luecker S."/>
            <person name="Lage O.M."/>
            <person name="Pohl T."/>
            <person name="Merkel B.J."/>
            <person name="Hornburger P."/>
            <person name="Mueller R.-W."/>
            <person name="Bruemmer F."/>
            <person name="Labrenz M."/>
            <person name="Spormann A.M."/>
            <person name="Op den Camp H."/>
            <person name="Overmann J."/>
            <person name="Amann R."/>
            <person name="Jetten M.S.M."/>
            <person name="Mascher T."/>
            <person name="Medema M.H."/>
            <person name="Devos D.P."/>
            <person name="Kaster A.-K."/>
            <person name="Ovreas L."/>
            <person name="Rohde M."/>
            <person name="Galperin M.Y."/>
            <person name="Jogler C."/>
        </authorList>
    </citation>
    <scope>NUCLEOTIDE SEQUENCE [LARGE SCALE GENOMIC DNA]</scope>
    <source>
        <strain evidence="5 6">FF011L</strain>
    </source>
</reference>
<dbReference type="PANTHER" id="PTHR43695:SF1">
    <property type="entry name" value="RHAMNOGALACTURONAN ACETYLESTERASE"/>
    <property type="match status" value="1"/>
</dbReference>
<keyword evidence="3" id="KW-0732">Signal</keyword>
<dbReference type="AlphaFoldDB" id="A0A517MLD4"/>
<dbReference type="Gene3D" id="3.40.50.1110">
    <property type="entry name" value="SGNH hydrolase"/>
    <property type="match status" value="1"/>
</dbReference>
<evidence type="ECO:0000259" key="4">
    <source>
        <dbReference type="Pfam" id="PF13472"/>
    </source>
</evidence>
<dbReference type="KEGG" id="rml:FF011L_44920"/>
<dbReference type="Pfam" id="PF13472">
    <property type="entry name" value="Lipase_GDSL_2"/>
    <property type="match status" value="1"/>
</dbReference>
<dbReference type="InterPro" id="IPR013830">
    <property type="entry name" value="SGNH_hydro"/>
</dbReference>
<proteinExistence type="inferred from homology"/>
<dbReference type="RefSeq" id="WP_145353941.1">
    <property type="nucleotide sequence ID" value="NZ_CP036262.1"/>
</dbReference>
<feature type="chain" id="PRO_5021846534" evidence="3">
    <location>
        <begin position="24"/>
        <end position="230"/>
    </location>
</feature>
<protein>
    <submittedName>
        <fullName evidence="5">Rhamnogalacturonan acetylesterase RhgT</fullName>
        <ecNumber evidence="5">3.1.1.-</ecNumber>
    </submittedName>
</protein>
<dbReference type="SUPFAM" id="SSF52266">
    <property type="entry name" value="SGNH hydrolase"/>
    <property type="match status" value="1"/>
</dbReference>
<name>A0A517MLD4_9BACT</name>
<dbReference type="GO" id="GO:0016788">
    <property type="term" value="F:hydrolase activity, acting on ester bonds"/>
    <property type="evidence" value="ECO:0007669"/>
    <property type="project" value="UniProtKB-ARBA"/>
</dbReference>
<keyword evidence="2 5" id="KW-0378">Hydrolase</keyword>
<evidence type="ECO:0000256" key="3">
    <source>
        <dbReference type="SAM" id="SignalP"/>
    </source>
</evidence>
<gene>
    <name evidence="5" type="primary">rhgT</name>
    <name evidence="5" type="ORF">FF011L_44920</name>
</gene>
<sequence precursor="true">MQIQSLRGLLLVALLVASPQVLTAQQDSLTIGLIGDSTVADTYGWGPAFAKRFNNNTQVLNYARNGATLNSLSRRFDELLKQKPDVVLIQFGHNDQKRYGTDVYQNHLNSYVQRAREAGSKVIILSSVTRRNFDKEGKIQLREENLKGNLATFAKAAAKVAKEQQLTFIDLHSISIEHHNKLGPEATAAYNFSESDTTHFSEAGANATADLIITELRSAAPELAPYLLAK</sequence>
<evidence type="ECO:0000256" key="1">
    <source>
        <dbReference type="ARBA" id="ARBA00008668"/>
    </source>
</evidence>
<feature type="domain" description="SGNH hydrolase-type esterase" evidence="4">
    <location>
        <begin position="27"/>
        <end position="205"/>
    </location>
</feature>
<comment type="similarity">
    <text evidence="1">Belongs to the 'GDSL' lipolytic enzyme family.</text>
</comment>
<dbReference type="PANTHER" id="PTHR43695">
    <property type="entry name" value="PUTATIVE (AFU_ORTHOLOGUE AFUA_2G17250)-RELATED"/>
    <property type="match status" value="1"/>
</dbReference>
<dbReference type="EMBL" id="CP036262">
    <property type="protein sequence ID" value="QDS95692.1"/>
    <property type="molecule type" value="Genomic_DNA"/>
</dbReference>
<dbReference type="InterPro" id="IPR037459">
    <property type="entry name" value="RhgT-like"/>
</dbReference>
<evidence type="ECO:0000313" key="5">
    <source>
        <dbReference type="EMBL" id="QDS95692.1"/>
    </source>
</evidence>
<keyword evidence="6" id="KW-1185">Reference proteome</keyword>
<organism evidence="5 6">
    <name type="scientific">Roseimaritima multifibrata</name>
    <dbReference type="NCBI Taxonomy" id="1930274"/>
    <lineage>
        <taxon>Bacteria</taxon>
        <taxon>Pseudomonadati</taxon>
        <taxon>Planctomycetota</taxon>
        <taxon>Planctomycetia</taxon>
        <taxon>Pirellulales</taxon>
        <taxon>Pirellulaceae</taxon>
        <taxon>Roseimaritima</taxon>
    </lineage>
</organism>
<evidence type="ECO:0000256" key="2">
    <source>
        <dbReference type="ARBA" id="ARBA00022801"/>
    </source>
</evidence>
<accession>A0A517MLD4</accession>